<feature type="domain" description="Kinesin motor" evidence="6">
    <location>
        <begin position="176"/>
        <end position="248"/>
    </location>
</feature>
<evidence type="ECO:0000256" key="1">
    <source>
        <dbReference type="ARBA" id="ARBA00004245"/>
    </source>
</evidence>
<keyword evidence="8" id="KW-1185">Reference proteome</keyword>
<gene>
    <name evidence="7" type="ORF">MAR_030024</name>
</gene>
<comment type="similarity">
    <text evidence="5">Belongs to the TRAFAC class myosin-kinesin ATPase superfamily. Kinesin family.</text>
</comment>
<dbReference type="SMART" id="SM00129">
    <property type="entry name" value="KISc"/>
    <property type="match status" value="1"/>
</dbReference>
<proteinExistence type="inferred from homology"/>
<keyword evidence="4" id="KW-0963">Cytoplasm</keyword>
<dbReference type="Gene3D" id="3.40.850.10">
    <property type="entry name" value="Kinesin motor domain"/>
    <property type="match status" value="4"/>
</dbReference>
<dbReference type="EMBL" id="CP111013">
    <property type="protein sequence ID" value="WAQ97334.1"/>
    <property type="molecule type" value="Genomic_DNA"/>
</dbReference>
<comment type="caution">
    <text evidence="5">Lacks conserved residue(s) required for the propagation of feature annotation.</text>
</comment>
<evidence type="ECO:0000256" key="3">
    <source>
        <dbReference type="ARBA" id="ARBA00022840"/>
    </source>
</evidence>
<dbReference type="Pfam" id="PF00225">
    <property type="entry name" value="Kinesin"/>
    <property type="match status" value="2"/>
</dbReference>
<keyword evidence="3" id="KW-0067">ATP-binding</keyword>
<sequence>MNRLSSRSHLIISINIRTKDNRMTSELNLVDLAGTETIKLTEASGERLKIIQSALKSRKVSQTAMNRLSSRSHLIISINIRTKDNRMTSELNLVDLAGTETIKLTEASGERLKIIQSALKSRKVSQTAMNRLSSRSHLIISINIRTKDNRMTSELNLVDLAGTETIKLTEASGERLKIIQSALKSRKVSQTAMNRLSSRSHLIISINIRTKDNRMTSELNLVDLAGTETIKLTEASGERLKIIQSALK</sequence>
<evidence type="ECO:0000259" key="6">
    <source>
        <dbReference type="PROSITE" id="PS50067"/>
    </source>
</evidence>
<dbReference type="PRINTS" id="PR00380">
    <property type="entry name" value="KINESINHEAVY"/>
</dbReference>
<evidence type="ECO:0000256" key="5">
    <source>
        <dbReference type="PROSITE-ProRule" id="PRU00283"/>
    </source>
</evidence>
<dbReference type="PROSITE" id="PS50067">
    <property type="entry name" value="KINESIN_MOTOR_2"/>
    <property type="match status" value="3"/>
</dbReference>
<protein>
    <submittedName>
        <fullName evidence="7">KIF17-like protein</fullName>
    </submittedName>
</protein>
<keyword evidence="4" id="KW-0206">Cytoskeleton</keyword>
<organism evidence="7 8">
    <name type="scientific">Mya arenaria</name>
    <name type="common">Soft-shell clam</name>
    <dbReference type="NCBI Taxonomy" id="6604"/>
    <lineage>
        <taxon>Eukaryota</taxon>
        <taxon>Metazoa</taxon>
        <taxon>Spiralia</taxon>
        <taxon>Lophotrochozoa</taxon>
        <taxon>Mollusca</taxon>
        <taxon>Bivalvia</taxon>
        <taxon>Autobranchia</taxon>
        <taxon>Heteroconchia</taxon>
        <taxon>Euheterodonta</taxon>
        <taxon>Imparidentia</taxon>
        <taxon>Neoheterodontei</taxon>
        <taxon>Myida</taxon>
        <taxon>Myoidea</taxon>
        <taxon>Myidae</taxon>
        <taxon>Mya</taxon>
    </lineage>
</organism>
<evidence type="ECO:0000256" key="4">
    <source>
        <dbReference type="ARBA" id="ARBA00023212"/>
    </source>
</evidence>
<dbReference type="PANTHER" id="PTHR47972">
    <property type="entry name" value="KINESIN-LIKE PROTEIN KLP-3"/>
    <property type="match status" value="1"/>
</dbReference>
<feature type="domain" description="Kinesin motor" evidence="6">
    <location>
        <begin position="50"/>
        <end position="113"/>
    </location>
</feature>
<feature type="domain" description="Kinesin motor" evidence="6">
    <location>
        <begin position="1"/>
        <end position="49"/>
    </location>
</feature>
<dbReference type="InterPro" id="IPR001752">
    <property type="entry name" value="Kinesin_motor_dom"/>
</dbReference>
<dbReference type="InterPro" id="IPR027640">
    <property type="entry name" value="Kinesin-like_fam"/>
</dbReference>
<keyword evidence="2" id="KW-0547">Nucleotide-binding</keyword>
<accession>A0ABY7DI27</accession>
<reference evidence="7" key="1">
    <citation type="submission" date="2022-11" db="EMBL/GenBank/DDBJ databases">
        <title>Centuries of genome instability and evolution in soft-shell clam transmissible cancer (bioRxiv).</title>
        <authorList>
            <person name="Hart S.F.M."/>
            <person name="Yonemitsu M.A."/>
            <person name="Giersch R.M."/>
            <person name="Beal B.F."/>
            <person name="Arriagada G."/>
            <person name="Davis B.W."/>
            <person name="Ostrander E.A."/>
            <person name="Goff S.P."/>
            <person name="Metzger M.J."/>
        </authorList>
    </citation>
    <scope>NUCLEOTIDE SEQUENCE</scope>
    <source>
        <strain evidence="7">MELC-2E11</strain>
        <tissue evidence="7">Siphon/mantle</tissue>
    </source>
</reference>
<dbReference type="InterPro" id="IPR036961">
    <property type="entry name" value="Kinesin_motor_dom_sf"/>
</dbReference>
<dbReference type="InterPro" id="IPR027417">
    <property type="entry name" value="P-loop_NTPase"/>
</dbReference>
<dbReference type="Proteomes" id="UP001164746">
    <property type="component" value="Chromosome 2"/>
</dbReference>
<feature type="non-terminal residue" evidence="7">
    <location>
        <position position="248"/>
    </location>
</feature>
<dbReference type="SUPFAM" id="SSF52540">
    <property type="entry name" value="P-loop containing nucleoside triphosphate hydrolases"/>
    <property type="match status" value="4"/>
</dbReference>
<evidence type="ECO:0000313" key="8">
    <source>
        <dbReference type="Proteomes" id="UP001164746"/>
    </source>
</evidence>
<comment type="subcellular location">
    <subcellularLocation>
        <location evidence="1">Cytoplasm</location>
        <location evidence="1">Cytoskeleton</location>
    </subcellularLocation>
</comment>
<evidence type="ECO:0000313" key="7">
    <source>
        <dbReference type="EMBL" id="WAQ97334.1"/>
    </source>
</evidence>
<evidence type="ECO:0000256" key="2">
    <source>
        <dbReference type="ARBA" id="ARBA00022741"/>
    </source>
</evidence>
<name>A0ABY7DI27_MYAAR</name>